<sequence length="215" mass="23365">MALRTALPGDPPPLLPAVLRPGTGPPPALAGRQSSKRGARFARLTCQTAPHDRHQDRHGASPLRRPQMAQYICLSCGSTETLDSMIPDCCSACGGSLVNVSRATAIAEKNDAFRRQSLTASNESAPIGRVVMTRAVAFESEAFQLAAMQAVAAQTAFEDDNDPYGEHDFGKVTALGKDLFWKIDLYDADYQYGTEDALDDAQTRRLLTIMFPEDY</sequence>
<protein>
    <submittedName>
        <fullName evidence="2">DUF3768 domain-containing protein</fullName>
    </submittedName>
</protein>
<evidence type="ECO:0000313" key="3">
    <source>
        <dbReference type="Proteomes" id="UP000281094"/>
    </source>
</evidence>
<evidence type="ECO:0000313" key="2">
    <source>
        <dbReference type="EMBL" id="RLQ84986.1"/>
    </source>
</evidence>
<dbReference type="AlphaFoldDB" id="A0A3L7J2Z4"/>
<organism evidence="2 3">
    <name type="scientific">Notoacmeibacter ruber</name>
    <dbReference type="NCBI Taxonomy" id="2670375"/>
    <lineage>
        <taxon>Bacteria</taxon>
        <taxon>Pseudomonadati</taxon>
        <taxon>Pseudomonadota</taxon>
        <taxon>Alphaproteobacteria</taxon>
        <taxon>Hyphomicrobiales</taxon>
        <taxon>Notoacmeibacteraceae</taxon>
        <taxon>Notoacmeibacter</taxon>
    </lineage>
</organism>
<dbReference type="Pfam" id="PF12599">
    <property type="entry name" value="DUF3768"/>
    <property type="match status" value="1"/>
</dbReference>
<gene>
    <name evidence="2" type="ORF">D8780_15480</name>
</gene>
<feature type="region of interest" description="Disordered" evidence="1">
    <location>
        <begin position="1"/>
        <end position="37"/>
    </location>
</feature>
<name>A0A3L7J2Z4_9HYPH</name>
<evidence type="ECO:0000256" key="1">
    <source>
        <dbReference type="SAM" id="MobiDB-lite"/>
    </source>
</evidence>
<comment type="caution">
    <text evidence="2">The sequence shown here is derived from an EMBL/GenBank/DDBJ whole genome shotgun (WGS) entry which is preliminary data.</text>
</comment>
<reference evidence="2 3" key="1">
    <citation type="submission" date="2018-10" db="EMBL/GenBank/DDBJ databases">
        <title>Notoacmeibacter sp. M2BS9Y-3-1, whole genome shotgun sequence.</title>
        <authorList>
            <person name="Tuo L."/>
        </authorList>
    </citation>
    <scope>NUCLEOTIDE SEQUENCE [LARGE SCALE GENOMIC DNA]</scope>
    <source>
        <strain evidence="2 3">M2BS9Y-3-1</strain>
    </source>
</reference>
<accession>A0A3L7J2Z4</accession>
<dbReference type="EMBL" id="RCWN01000003">
    <property type="protein sequence ID" value="RLQ84986.1"/>
    <property type="molecule type" value="Genomic_DNA"/>
</dbReference>
<proteinExistence type="predicted"/>
<dbReference type="InterPro" id="IPR022243">
    <property type="entry name" value="DUF3768"/>
</dbReference>
<dbReference type="Proteomes" id="UP000281094">
    <property type="component" value="Unassembled WGS sequence"/>
</dbReference>
<keyword evidence="3" id="KW-1185">Reference proteome</keyword>